<dbReference type="EMBL" id="SDEE01000034">
    <property type="protein sequence ID" value="RXW23715.1"/>
    <property type="molecule type" value="Genomic_DNA"/>
</dbReference>
<keyword evidence="9 13" id="KW-0012">Acyltransferase</keyword>
<dbReference type="InterPro" id="IPR043137">
    <property type="entry name" value="GGT_ssub_C"/>
</dbReference>
<evidence type="ECO:0000256" key="10">
    <source>
        <dbReference type="ARBA" id="ARBA00047417"/>
    </source>
</evidence>
<dbReference type="InterPro" id="IPR029055">
    <property type="entry name" value="Ntn_hydrolases_N"/>
</dbReference>
<dbReference type="InterPro" id="IPR043138">
    <property type="entry name" value="GGT_lsub"/>
</dbReference>
<evidence type="ECO:0000256" key="7">
    <source>
        <dbReference type="ARBA" id="ARBA00022801"/>
    </source>
</evidence>
<evidence type="ECO:0000256" key="11">
    <source>
        <dbReference type="PIRSR" id="PIRSR600101-1"/>
    </source>
</evidence>
<evidence type="ECO:0000256" key="9">
    <source>
        <dbReference type="ARBA" id="ARBA00023315"/>
    </source>
</evidence>
<protein>
    <recommendedName>
        <fullName evidence="13">Glutathione hydrolase</fullName>
        <ecNumber evidence="13">2.3.2.2</ecNumber>
        <ecNumber evidence="13">3.4.19.13</ecNumber>
    </recommendedName>
    <alternativeName>
        <fullName evidence="13">Gamma-glutamyltransferase</fullName>
    </alternativeName>
    <alternativeName>
        <fullName evidence="13">Gamma-glutamyltranspeptidase</fullName>
    </alternativeName>
</protein>
<keyword evidence="16" id="KW-1185">Reference proteome</keyword>
<dbReference type="GO" id="GO:0005886">
    <property type="term" value="C:plasma membrane"/>
    <property type="evidence" value="ECO:0007669"/>
    <property type="project" value="TreeGrafter"/>
</dbReference>
<evidence type="ECO:0000256" key="5">
    <source>
        <dbReference type="ARBA" id="ARBA00022670"/>
    </source>
</evidence>
<organism evidence="15 16">
    <name type="scientific">Candolleomyces aberdarensis</name>
    <dbReference type="NCBI Taxonomy" id="2316362"/>
    <lineage>
        <taxon>Eukaryota</taxon>
        <taxon>Fungi</taxon>
        <taxon>Dikarya</taxon>
        <taxon>Basidiomycota</taxon>
        <taxon>Agaricomycotina</taxon>
        <taxon>Agaricomycetes</taxon>
        <taxon>Agaricomycetidae</taxon>
        <taxon>Agaricales</taxon>
        <taxon>Agaricineae</taxon>
        <taxon>Psathyrellaceae</taxon>
        <taxon>Candolleomyces</taxon>
    </lineage>
</organism>
<dbReference type="PANTHER" id="PTHR11686:SF9">
    <property type="entry name" value="RE13973P"/>
    <property type="match status" value="1"/>
</dbReference>
<evidence type="ECO:0000313" key="16">
    <source>
        <dbReference type="Proteomes" id="UP000290288"/>
    </source>
</evidence>
<dbReference type="FunFam" id="1.10.246.130:FF:000005">
    <property type="entry name" value="Gamma-glutamyltranspeptidase 1, putative"/>
    <property type="match status" value="1"/>
</dbReference>
<dbReference type="GO" id="GO:0006751">
    <property type="term" value="P:glutathione catabolic process"/>
    <property type="evidence" value="ECO:0007669"/>
    <property type="project" value="UniProtKB-UniRule"/>
</dbReference>
<dbReference type="GO" id="GO:0036374">
    <property type="term" value="F:glutathione hydrolase activity"/>
    <property type="evidence" value="ECO:0007669"/>
    <property type="project" value="UniProtKB-UniRule"/>
</dbReference>
<dbReference type="GO" id="GO:0006508">
    <property type="term" value="P:proteolysis"/>
    <property type="evidence" value="ECO:0007669"/>
    <property type="project" value="UniProtKB-KW"/>
</dbReference>
<dbReference type="PRINTS" id="PR01210">
    <property type="entry name" value="GGTRANSPTASE"/>
</dbReference>
<dbReference type="Pfam" id="PF01019">
    <property type="entry name" value="G_glu_transpept"/>
    <property type="match status" value="1"/>
</dbReference>
<feature type="binding site" evidence="12">
    <location>
        <position position="456"/>
    </location>
    <ligand>
        <name>L-glutamate</name>
        <dbReference type="ChEBI" id="CHEBI:29985"/>
    </ligand>
</feature>
<evidence type="ECO:0000256" key="6">
    <source>
        <dbReference type="ARBA" id="ARBA00022679"/>
    </source>
</evidence>
<dbReference type="AlphaFoldDB" id="A0A4Q2DXJ2"/>
<proteinExistence type="inferred from homology"/>
<dbReference type="GO" id="GO:0000324">
    <property type="term" value="C:fungal-type vacuole"/>
    <property type="evidence" value="ECO:0007669"/>
    <property type="project" value="TreeGrafter"/>
</dbReference>
<evidence type="ECO:0000256" key="13">
    <source>
        <dbReference type="RuleBase" id="RU368068"/>
    </source>
</evidence>
<accession>A0A4Q2DXJ2</accession>
<dbReference type="Gene3D" id="1.10.246.130">
    <property type="match status" value="1"/>
</dbReference>
<dbReference type="EC" id="3.4.19.13" evidence="13"/>
<sequence length="616" mass="66921">MSVKGRDSDYGLPPPSGSPPTVRRRLISPLLWKIPVAVTLFLVLRCANTYYTHAISSRNAATRQHGGQLITAKHGAVASENEVCSKLGVNTLKNGGNAVDAAISTILCVGVINMFSSGIGGGGFMTVRIPPKVQDASSEVYAVDFRETGPAAANATMYVGQPMKARIGGLSVAIPGEIRGLAEAHRRWGKLPWQDLVQPSADIARGWKIQNELAFRLRRYESLMLENPDWRAIFAPHGKLLQEGDFIERKNLSRTLEIIANEGPEAFYQGPIADSIIAKVQAEGGILTHEDLLSYEPKVEKALVGTYRDKKVYTSHAPTSGPVLLHMLNLMEHFDLVGEGRTPLNTHRMVEAQKFGFAARTKICDPAFLNSTAQITQLPTKEYAEAIFANLTDETTHPPEYYQPEYDVPFDHGTAHTSIIDKDGMAVSVTSTINLIFGSQVLDPHTGIILNDEMDDFSIPGTPNGFGLPPSPYNLPAPGKRPLSSTAPTIIENKDGSPYLVLGGAGGSRIFPAIFQVILNLEWESARAHCRGRDNGIMDVSQAVEAGRLHNQLYPDVVDVDRPYGYDLIQGLRDRGHDVQFLPFNRTSAVVDAVGVKGGMLFAASDSRKNGVAAGY</sequence>
<comment type="catalytic activity">
    <reaction evidence="2 13">
        <text>glutathione + H2O = L-cysteinylglycine + L-glutamate</text>
        <dbReference type="Rhea" id="RHEA:28807"/>
        <dbReference type="ChEBI" id="CHEBI:15377"/>
        <dbReference type="ChEBI" id="CHEBI:29985"/>
        <dbReference type="ChEBI" id="CHEBI:57925"/>
        <dbReference type="ChEBI" id="CHEBI:61694"/>
        <dbReference type="EC" id="3.4.19.13"/>
    </reaction>
</comment>
<dbReference type="PANTHER" id="PTHR11686">
    <property type="entry name" value="GAMMA GLUTAMYL TRANSPEPTIDASE"/>
    <property type="match status" value="1"/>
</dbReference>
<evidence type="ECO:0000256" key="1">
    <source>
        <dbReference type="ARBA" id="ARBA00001049"/>
    </source>
</evidence>
<dbReference type="InterPro" id="IPR000101">
    <property type="entry name" value="GGT_peptidase"/>
</dbReference>
<dbReference type="FunFam" id="3.60.20.40:FF:000001">
    <property type="entry name" value="Gamma-glutamyltranspeptidase 1"/>
    <property type="match status" value="1"/>
</dbReference>
<gene>
    <name evidence="15" type="ORF">EST38_g2133</name>
</gene>
<feature type="region of interest" description="Disordered" evidence="14">
    <location>
        <begin position="1"/>
        <end position="21"/>
    </location>
</feature>
<comment type="caution">
    <text evidence="15">The sequence shown here is derived from an EMBL/GenBank/DDBJ whole genome shotgun (WGS) entry which is preliminary data.</text>
</comment>
<feature type="active site" description="Nucleophile" evidence="11">
    <location>
        <position position="414"/>
    </location>
</feature>
<evidence type="ECO:0000256" key="8">
    <source>
        <dbReference type="ARBA" id="ARBA00023180"/>
    </source>
</evidence>
<evidence type="ECO:0000256" key="12">
    <source>
        <dbReference type="PIRSR" id="PIRSR600101-2"/>
    </source>
</evidence>
<comment type="catalytic activity">
    <reaction evidence="1 13">
        <text>an S-substituted glutathione + H2O = an S-substituted L-cysteinylglycine + L-glutamate</text>
        <dbReference type="Rhea" id="RHEA:59468"/>
        <dbReference type="ChEBI" id="CHEBI:15377"/>
        <dbReference type="ChEBI" id="CHEBI:29985"/>
        <dbReference type="ChEBI" id="CHEBI:90779"/>
        <dbReference type="ChEBI" id="CHEBI:143103"/>
        <dbReference type="EC" id="3.4.19.13"/>
    </reaction>
</comment>
<comment type="catalytic activity">
    <reaction evidence="10 13">
        <text>an N-terminal (5-L-glutamyl)-[peptide] + an alpha-amino acid = 5-L-glutamyl amino acid + an N-terminal L-alpha-aminoacyl-[peptide]</text>
        <dbReference type="Rhea" id="RHEA:23904"/>
        <dbReference type="Rhea" id="RHEA-COMP:9780"/>
        <dbReference type="Rhea" id="RHEA-COMP:9795"/>
        <dbReference type="ChEBI" id="CHEBI:77644"/>
        <dbReference type="ChEBI" id="CHEBI:78597"/>
        <dbReference type="ChEBI" id="CHEBI:78599"/>
        <dbReference type="ChEBI" id="CHEBI:78608"/>
        <dbReference type="EC" id="2.3.2.2"/>
    </reaction>
</comment>
<dbReference type="EC" id="2.3.2.2" evidence="13"/>
<comment type="pathway">
    <text evidence="3 13">Sulfur metabolism; glutathione metabolism.</text>
</comment>
<keyword evidence="8" id="KW-0325">Glycoprotein</keyword>
<evidence type="ECO:0000256" key="14">
    <source>
        <dbReference type="SAM" id="MobiDB-lite"/>
    </source>
</evidence>
<keyword evidence="7 13" id="KW-0378">Hydrolase</keyword>
<feature type="binding site" evidence="12">
    <location>
        <begin position="484"/>
        <end position="485"/>
    </location>
    <ligand>
        <name>L-glutamate</name>
        <dbReference type="ChEBI" id="CHEBI:29985"/>
    </ligand>
</feature>
<keyword evidence="6 13" id="KW-0808">Transferase</keyword>
<evidence type="ECO:0000256" key="3">
    <source>
        <dbReference type="ARBA" id="ARBA00005115"/>
    </source>
</evidence>
<dbReference type="SUPFAM" id="SSF56235">
    <property type="entry name" value="N-terminal nucleophile aminohydrolases (Ntn hydrolases)"/>
    <property type="match status" value="1"/>
</dbReference>
<feature type="binding site" evidence="12">
    <location>
        <begin position="432"/>
        <end position="434"/>
    </location>
    <ligand>
        <name>L-glutamate</name>
        <dbReference type="ChEBI" id="CHEBI:29985"/>
    </ligand>
</feature>
<dbReference type="Gene3D" id="3.60.20.40">
    <property type="match status" value="1"/>
</dbReference>
<name>A0A4Q2DXJ2_9AGAR</name>
<evidence type="ECO:0000256" key="4">
    <source>
        <dbReference type="ARBA" id="ARBA00009381"/>
    </source>
</evidence>
<dbReference type="Proteomes" id="UP000290288">
    <property type="component" value="Unassembled WGS sequence"/>
</dbReference>
<comment type="function">
    <text evidence="13">Cleaves the gamma-glutamyl peptide bond of glutathione and glutathione conjugates.</text>
</comment>
<dbReference type="GO" id="GO:0103068">
    <property type="term" value="F:leukotriene C4 gamma-glutamyl transferase activity"/>
    <property type="evidence" value="ECO:0007669"/>
    <property type="project" value="UniProtKB-EC"/>
</dbReference>
<dbReference type="STRING" id="2316362.A0A4Q2DXJ2"/>
<dbReference type="OrthoDB" id="1081007at2759"/>
<feature type="binding site" evidence="12">
    <location>
        <position position="146"/>
    </location>
    <ligand>
        <name>L-glutamate</name>
        <dbReference type="ChEBI" id="CHEBI:29985"/>
    </ligand>
</feature>
<comment type="similarity">
    <text evidence="4">Belongs to the gamma-glutamyltransferase family.</text>
</comment>
<reference evidence="15 16" key="1">
    <citation type="submission" date="2019-01" db="EMBL/GenBank/DDBJ databases">
        <title>Draft genome sequence of Psathyrella aberdarensis IHI B618.</title>
        <authorList>
            <person name="Buettner E."/>
            <person name="Kellner H."/>
        </authorList>
    </citation>
    <scope>NUCLEOTIDE SEQUENCE [LARGE SCALE GENOMIC DNA]</scope>
    <source>
        <strain evidence="15 16">IHI B618</strain>
    </source>
</reference>
<dbReference type="NCBIfam" id="TIGR00066">
    <property type="entry name" value="g_glut_trans"/>
    <property type="match status" value="1"/>
</dbReference>
<evidence type="ECO:0000313" key="15">
    <source>
        <dbReference type="EMBL" id="RXW23715.1"/>
    </source>
</evidence>
<feature type="binding site" evidence="12">
    <location>
        <position position="507"/>
    </location>
    <ligand>
        <name>L-glutamate</name>
        <dbReference type="ChEBI" id="CHEBI:29985"/>
    </ligand>
</feature>
<dbReference type="UniPathway" id="UPA00204"/>
<evidence type="ECO:0000256" key="2">
    <source>
        <dbReference type="ARBA" id="ARBA00001089"/>
    </source>
</evidence>
<keyword evidence="5" id="KW-0645">Protease</keyword>